<dbReference type="OMA" id="CKIRFEY"/>
<dbReference type="InterPro" id="IPR036508">
    <property type="entry name" value="Chitin-bd_dom_sf"/>
</dbReference>
<dbReference type="HOGENOM" id="CLU_2276834_0_0_1"/>
<dbReference type="RefSeq" id="XP_002847246.1">
    <property type="nucleotide sequence ID" value="XM_002847200.1"/>
</dbReference>
<dbReference type="GO" id="GO:0005576">
    <property type="term" value="C:extracellular region"/>
    <property type="evidence" value="ECO:0007669"/>
    <property type="project" value="InterPro"/>
</dbReference>
<dbReference type="OrthoDB" id="6020543at2759"/>
<keyword evidence="4" id="KW-1185">Reference proteome</keyword>
<dbReference type="GeneID" id="9223852"/>
<organism evidence="3 4">
    <name type="scientific">Arthroderma otae (strain ATCC MYA-4605 / CBS 113480)</name>
    <name type="common">Microsporum canis</name>
    <dbReference type="NCBI Taxonomy" id="554155"/>
    <lineage>
        <taxon>Eukaryota</taxon>
        <taxon>Fungi</taxon>
        <taxon>Dikarya</taxon>
        <taxon>Ascomycota</taxon>
        <taxon>Pezizomycotina</taxon>
        <taxon>Eurotiomycetes</taxon>
        <taxon>Eurotiomycetidae</taxon>
        <taxon>Onygenales</taxon>
        <taxon>Arthrodermataceae</taxon>
        <taxon>Microsporum</taxon>
    </lineage>
</organism>
<evidence type="ECO:0000313" key="3">
    <source>
        <dbReference type="EMBL" id="EEQ32164.1"/>
    </source>
</evidence>
<dbReference type="EMBL" id="DS995704">
    <property type="protein sequence ID" value="EEQ32164.1"/>
    <property type="molecule type" value="Genomic_DNA"/>
</dbReference>
<gene>
    <name evidence="3" type="ORF">MCYG_04983</name>
</gene>
<keyword evidence="1" id="KW-0732">Signal</keyword>
<reference evidence="4" key="1">
    <citation type="journal article" date="2012" name="MBio">
        <title>Comparative genome analysis of Trichophyton rubrum and related dermatophytes reveals candidate genes involved in infection.</title>
        <authorList>
            <person name="Martinez D.A."/>
            <person name="Oliver B.G."/>
            <person name="Graeser Y."/>
            <person name="Goldberg J.M."/>
            <person name="Li W."/>
            <person name="Martinez-Rossi N.M."/>
            <person name="Monod M."/>
            <person name="Shelest E."/>
            <person name="Barton R.C."/>
            <person name="Birch E."/>
            <person name="Brakhage A.A."/>
            <person name="Chen Z."/>
            <person name="Gurr S.J."/>
            <person name="Heiman D."/>
            <person name="Heitman J."/>
            <person name="Kosti I."/>
            <person name="Rossi A."/>
            <person name="Saif S."/>
            <person name="Samalova M."/>
            <person name="Saunders C.W."/>
            <person name="Shea T."/>
            <person name="Summerbell R.C."/>
            <person name="Xu J."/>
            <person name="Young S."/>
            <person name="Zeng Q."/>
            <person name="Birren B.W."/>
            <person name="Cuomo C.A."/>
            <person name="White T.C."/>
        </authorList>
    </citation>
    <scope>NUCLEOTIDE SEQUENCE [LARGE SCALE GENOMIC DNA]</scope>
    <source>
        <strain evidence="4">ATCC MYA-4605 / CBS 113480</strain>
    </source>
</reference>
<proteinExistence type="predicted"/>
<dbReference type="VEuPathDB" id="FungiDB:MCYG_04983"/>
<dbReference type="AlphaFoldDB" id="C5FQL1"/>
<dbReference type="Gene3D" id="2.170.140.10">
    <property type="entry name" value="Chitin binding domain"/>
    <property type="match status" value="1"/>
</dbReference>
<evidence type="ECO:0000313" key="4">
    <source>
        <dbReference type="Proteomes" id="UP000002035"/>
    </source>
</evidence>
<dbReference type="InterPro" id="IPR002557">
    <property type="entry name" value="Chitin-bd_dom"/>
</dbReference>
<evidence type="ECO:0000259" key="2">
    <source>
        <dbReference type="PROSITE" id="PS50940"/>
    </source>
</evidence>
<sequence length="102" mass="10469">MKLPSLLTLGAALLPLASADGAPGGALGAKLCQAATIKVWQLPIPGDCTRFVKCELTNASVFTGLSEIISCTDGQFFNPIIQTCDDPAASGRLLDGGGTYKN</sequence>
<name>C5FQL1_ARTOC</name>
<feature type="domain" description="Chitin-binding type-2" evidence="2">
    <location>
        <begin position="29"/>
        <end position="95"/>
    </location>
</feature>
<protein>
    <recommendedName>
        <fullName evidence="2">Chitin-binding type-2 domain-containing protein</fullName>
    </recommendedName>
</protein>
<dbReference type="PROSITE" id="PS50940">
    <property type="entry name" value="CHIT_BIND_II"/>
    <property type="match status" value="1"/>
</dbReference>
<dbReference type="eggNOG" id="ENOG502RQGY">
    <property type="taxonomic scope" value="Eukaryota"/>
</dbReference>
<evidence type="ECO:0000256" key="1">
    <source>
        <dbReference type="SAM" id="SignalP"/>
    </source>
</evidence>
<dbReference type="GO" id="GO:0008061">
    <property type="term" value="F:chitin binding"/>
    <property type="evidence" value="ECO:0007669"/>
    <property type="project" value="InterPro"/>
</dbReference>
<dbReference type="Proteomes" id="UP000002035">
    <property type="component" value="Unassembled WGS sequence"/>
</dbReference>
<feature type="chain" id="PRO_5002949607" description="Chitin-binding type-2 domain-containing protein" evidence="1">
    <location>
        <begin position="20"/>
        <end position="102"/>
    </location>
</feature>
<feature type="signal peptide" evidence="1">
    <location>
        <begin position="1"/>
        <end position="19"/>
    </location>
</feature>
<dbReference type="SUPFAM" id="SSF57625">
    <property type="entry name" value="Invertebrate chitin-binding proteins"/>
    <property type="match status" value="1"/>
</dbReference>
<dbReference type="Pfam" id="PF01607">
    <property type="entry name" value="CBM_14"/>
    <property type="match status" value="1"/>
</dbReference>
<accession>C5FQL1</accession>